<organism evidence="2">
    <name type="scientific">Anguilla anguilla</name>
    <name type="common">European freshwater eel</name>
    <name type="synonym">Muraena anguilla</name>
    <dbReference type="NCBI Taxonomy" id="7936"/>
    <lineage>
        <taxon>Eukaryota</taxon>
        <taxon>Metazoa</taxon>
        <taxon>Chordata</taxon>
        <taxon>Craniata</taxon>
        <taxon>Vertebrata</taxon>
        <taxon>Euteleostomi</taxon>
        <taxon>Actinopterygii</taxon>
        <taxon>Neopterygii</taxon>
        <taxon>Teleostei</taxon>
        <taxon>Anguilliformes</taxon>
        <taxon>Anguillidae</taxon>
        <taxon>Anguilla</taxon>
    </lineage>
</organism>
<evidence type="ECO:0008006" key="3">
    <source>
        <dbReference type="Google" id="ProtNLM"/>
    </source>
</evidence>
<evidence type="ECO:0000313" key="2">
    <source>
        <dbReference type="EMBL" id="JAH30474.1"/>
    </source>
</evidence>
<sequence>MVSYLLALCCMLPCSYVLKQQVTFHLLFCQGCSRSIGLVGYGFKPWMR</sequence>
<feature type="signal peptide" evidence="1">
    <location>
        <begin position="1"/>
        <end position="19"/>
    </location>
</feature>
<keyword evidence="1" id="KW-0732">Signal</keyword>
<feature type="chain" id="PRO_5002431998" description="LITAF domain-containing protein" evidence="1">
    <location>
        <begin position="20"/>
        <end position="48"/>
    </location>
</feature>
<dbReference type="AlphaFoldDB" id="A0A0E9RN11"/>
<protein>
    <recommendedName>
        <fullName evidence="3">LITAF domain-containing protein</fullName>
    </recommendedName>
</protein>
<evidence type="ECO:0000256" key="1">
    <source>
        <dbReference type="SAM" id="SignalP"/>
    </source>
</evidence>
<reference evidence="2" key="2">
    <citation type="journal article" date="2015" name="Fish Shellfish Immunol.">
        <title>Early steps in the European eel (Anguilla anguilla)-Vibrio vulnificus interaction in the gills: Role of the RtxA13 toxin.</title>
        <authorList>
            <person name="Callol A."/>
            <person name="Pajuelo D."/>
            <person name="Ebbesson L."/>
            <person name="Teles M."/>
            <person name="MacKenzie S."/>
            <person name="Amaro C."/>
        </authorList>
    </citation>
    <scope>NUCLEOTIDE SEQUENCE</scope>
</reference>
<name>A0A0E9RN11_ANGAN</name>
<reference evidence="2" key="1">
    <citation type="submission" date="2014-11" db="EMBL/GenBank/DDBJ databases">
        <authorList>
            <person name="Amaro Gonzalez C."/>
        </authorList>
    </citation>
    <scope>NUCLEOTIDE SEQUENCE</scope>
</reference>
<dbReference type="EMBL" id="GBXM01078103">
    <property type="protein sequence ID" value="JAH30474.1"/>
    <property type="molecule type" value="Transcribed_RNA"/>
</dbReference>
<proteinExistence type="predicted"/>
<accession>A0A0E9RN11</accession>